<evidence type="ECO:0000313" key="2">
    <source>
        <dbReference type="Proteomes" id="UP001371456"/>
    </source>
</evidence>
<proteinExistence type="predicted"/>
<dbReference type="Proteomes" id="UP001371456">
    <property type="component" value="Unassembled WGS sequence"/>
</dbReference>
<reference evidence="1 2" key="1">
    <citation type="submission" date="2024-02" db="EMBL/GenBank/DDBJ databases">
        <title>de novo genome assembly of Solanum bulbocastanum strain 11H21.</title>
        <authorList>
            <person name="Hosaka A.J."/>
        </authorList>
    </citation>
    <scope>NUCLEOTIDE SEQUENCE [LARGE SCALE GENOMIC DNA]</scope>
    <source>
        <tissue evidence="1">Young leaves</tissue>
    </source>
</reference>
<name>A0AAN8XZU7_SOLBU</name>
<comment type="caution">
    <text evidence="1">The sequence shown here is derived from an EMBL/GenBank/DDBJ whole genome shotgun (WGS) entry which is preliminary data.</text>
</comment>
<organism evidence="1 2">
    <name type="scientific">Solanum bulbocastanum</name>
    <name type="common">Wild potato</name>
    <dbReference type="NCBI Taxonomy" id="147425"/>
    <lineage>
        <taxon>Eukaryota</taxon>
        <taxon>Viridiplantae</taxon>
        <taxon>Streptophyta</taxon>
        <taxon>Embryophyta</taxon>
        <taxon>Tracheophyta</taxon>
        <taxon>Spermatophyta</taxon>
        <taxon>Magnoliopsida</taxon>
        <taxon>eudicotyledons</taxon>
        <taxon>Gunneridae</taxon>
        <taxon>Pentapetalae</taxon>
        <taxon>asterids</taxon>
        <taxon>lamiids</taxon>
        <taxon>Solanales</taxon>
        <taxon>Solanaceae</taxon>
        <taxon>Solanoideae</taxon>
        <taxon>Solaneae</taxon>
        <taxon>Solanum</taxon>
    </lineage>
</organism>
<dbReference type="AlphaFoldDB" id="A0AAN8XZU7"/>
<accession>A0AAN8XZU7</accession>
<keyword evidence="2" id="KW-1185">Reference proteome</keyword>
<dbReference type="EMBL" id="JBANQN010000012">
    <property type="protein sequence ID" value="KAK6774099.1"/>
    <property type="molecule type" value="Genomic_DNA"/>
</dbReference>
<protein>
    <submittedName>
        <fullName evidence="1">Uncharacterized protein</fullName>
    </submittedName>
</protein>
<evidence type="ECO:0000313" key="1">
    <source>
        <dbReference type="EMBL" id="KAK6774099.1"/>
    </source>
</evidence>
<sequence>MRKTSSQREAEALVVNWFLPPCPNFMLPQQSAMELL</sequence>
<gene>
    <name evidence="1" type="ORF">RDI58_029338</name>
</gene>